<proteinExistence type="predicted"/>
<feature type="region of interest" description="Disordered" evidence="1">
    <location>
        <begin position="1"/>
        <end position="39"/>
    </location>
</feature>
<dbReference type="SUPFAM" id="SSF56059">
    <property type="entry name" value="Glutathione synthetase ATP-binding domain-like"/>
    <property type="match status" value="1"/>
</dbReference>
<evidence type="ECO:0000256" key="1">
    <source>
        <dbReference type="SAM" id="MobiDB-lite"/>
    </source>
</evidence>
<dbReference type="AlphaFoldDB" id="A0A8J3RTD6"/>
<reference evidence="2 3" key="1">
    <citation type="submission" date="2021-01" db="EMBL/GenBank/DDBJ databases">
        <title>Whole genome shotgun sequence of Planobispora longispora NBRC 13918.</title>
        <authorList>
            <person name="Komaki H."/>
            <person name="Tamura T."/>
        </authorList>
    </citation>
    <scope>NUCLEOTIDE SEQUENCE [LARGE SCALE GENOMIC DNA]</scope>
    <source>
        <strain evidence="2 3">NBRC 13918</strain>
    </source>
</reference>
<evidence type="ECO:0000313" key="2">
    <source>
        <dbReference type="EMBL" id="GIH80783.1"/>
    </source>
</evidence>
<dbReference type="Gene3D" id="3.30.470.20">
    <property type="entry name" value="ATP-grasp fold, B domain"/>
    <property type="match status" value="1"/>
</dbReference>
<feature type="region of interest" description="Disordered" evidence="1">
    <location>
        <begin position="51"/>
        <end position="80"/>
    </location>
</feature>
<dbReference type="EMBL" id="BOOH01000064">
    <property type="protein sequence ID" value="GIH80783.1"/>
    <property type="molecule type" value="Genomic_DNA"/>
</dbReference>
<organism evidence="2 3">
    <name type="scientific">Planobispora longispora</name>
    <dbReference type="NCBI Taxonomy" id="28887"/>
    <lineage>
        <taxon>Bacteria</taxon>
        <taxon>Bacillati</taxon>
        <taxon>Actinomycetota</taxon>
        <taxon>Actinomycetes</taxon>
        <taxon>Streptosporangiales</taxon>
        <taxon>Streptosporangiaceae</taxon>
        <taxon>Planobispora</taxon>
    </lineage>
</organism>
<keyword evidence="3" id="KW-1185">Reference proteome</keyword>
<comment type="caution">
    <text evidence="2">The sequence shown here is derived from an EMBL/GenBank/DDBJ whole genome shotgun (WGS) entry which is preliminary data.</text>
</comment>
<evidence type="ECO:0008006" key="4">
    <source>
        <dbReference type="Google" id="ProtNLM"/>
    </source>
</evidence>
<gene>
    <name evidence="2" type="ORF">Plo01_72120</name>
</gene>
<name>A0A8J3RTD6_9ACTN</name>
<dbReference type="RefSeq" id="WP_203895204.1">
    <property type="nucleotide sequence ID" value="NZ_BOOH01000064.1"/>
</dbReference>
<sequence length="406" mass="42729">MPLPSAATGGARPIGSGVEGGRSGAGVRQTTPDGAAAFLDQLSSPRYVLDLRSHAPGAGPPAGSAPRRAESPGGRAPSPAVLLVSRSGDGEFRAVAELLGRVGVPAVRVDADGIDGADLQVDPLRGVVRVDGRRLRPTVVWPRHFSARAIEGGGEPARDLFLRESWESAADQLCEVAAVSLRAPRLRAPAQLRLAAASGVAVPATLLTTDPRRAGGELRGSRLVIKAAHRHFVEAAPGTLTGVFPVLVARGDPASGPVPPPRPGPPVLVQEYVEHEAELRVHCVAGEVYGFRVVKTAPDDLWVREDRVSVHAVDPPPGVVRAARALAAAASLRYCAFDFLMRDGEPVFLEMDPDGDWRWMEAKAGTTAVTAAVARMLCDLHRAHLPAAPRPPSGRFDLLSFLTGRE</sequence>
<evidence type="ECO:0000313" key="3">
    <source>
        <dbReference type="Proteomes" id="UP000616724"/>
    </source>
</evidence>
<accession>A0A8J3RTD6</accession>
<dbReference type="Proteomes" id="UP000616724">
    <property type="component" value="Unassembled WGS sequence"/>
</dbReference>
<protein>
    <recommendedName>
        <fullName evidence="4">ATP-grasp domain-containing protein</fullName>
    </recommendedName>
</protein>
<feature type="compositionally biased region" description="Low complexity" evidence="1">
    <location>
        <begin position="54"/>
        <end position="66"/>
    </location>
</feature>